<evidence type="ECO:0000256" key="2">
    <source>
        <dbReference type="SAM" id="Phobius"/>
    </source>
</evidence>
<dbReference type="GO" id="GO:0004175">
    <property type="term" value="F:endopeptidase activity"/>
    <property type="evidence" value="ECO:0007669"/>
    <property type="project" value="UniProtKB-ARBA"/>
</dbReference>
<dbReference type="eggNOG" id="arCOG02770">
    <property type="taxonomic scope" value="Archaea"/>
</dbReference>
<keyword evidence="4" id="KW-0645">Protease</keyword>
<dbReference type="Pfam" id="PF02517">
    <property type="entry name" value="Rce1-like"/>
    <property type="match status" value="1"/>
</dbReference>
<dbReference type="RefSeq" id="WP_049951971.1">
    <property type="nucleotide sequence ID" value="NZ_CP007055.1"/>
</dbReference>
<dbReference type="PATRIC" id="fig|797299.3.peg.597"/>
<feature type="compositionally biased region" description="Basic and acidic residues" evidence="1">
    <location>
        <begin position="103"/>
        <end position="127"/>
    </location>
</feature>
<feature type="transmembrane region" description="Helical" evidence="2">
    <location>
        <begin position="302"/>
        <end position="332"/>
    </location>
</feature>
<feature type="domain" description="CAAX prenyl protease 2/Lysostaphin resistance protein A-like" evidence="3">
    <location>
        <begin position="244"/>
        <end position="335"/>
    </location>
</feature>
<name>W0JP58_9EURY</name>
<feature type="transmembrane region" description="Helical" evidence="2">
    <location>
        <begin position="194"/>
        <end position="213"/>
    </location>
</feature>
<dbReference type="AlphaFoldDB" id="W0JP58"/>
<dbReference type="GeneID" id="25144381"/>
<sequence length="355" mass="36893">MPNWTVFAGGTIAVLVVLLVLSHLTQSAFEETPDSADSSDRSGAFRTDSSDGDGDESVRESTARGTASSGVPDDRAADRPTGGDEDRSSPAATDTELPPSAGDQHRGDDQNHGDDQHHAGDQHRGVHVESSAADAPLDESPSVESTPPDPADMSTGMVLANVALSQGVFAVVLIGAAIYTDIPLEALGLEISRSWLFAGLALGTGFGIALYLANEIGAAISTWVGFEHDEQLRDILGPDSISGWIILLAFVLPIIAVFEELLFRAALIGVFEAGFGISPWLLAVVSSIAFGLGHGMQGSVGILVTGALGFVLAAAFVLTGNLLVVVVAHYLINALEFVVHEGIGFEWAAVLERGG</sequence>
<protein>
    <submittedName>
        <fullName evidence="4">CAAX amino terminal protease</fullName>
    </submittedName>
</protein>
<dbReference type="PANTHER" id="PTHR36435:SF1">
    <property type="entry name" value="CAAX AMINO TERMINAL PROTEASE FAMILY PROTEIN"/>
    <property type="match status" value="1"/>
</dbReference>
<organism evidence="4 5">
    <name type="scientific">Halostagnicola larsenii XH-48</name>
    <dbReference type="NCBI Taxonomy" id="797299"/>
    <lineage>
        <taxon>Archaea</taxon>
        <taxon>Methanobacteriati</taxon>
        <taxon>Methanobacteriota</taxon>
        <taxon>Stenosarchaea group</taxon>
        <taxon>Halobacteria</taxon>
        <taxon>Halobacteriales</taxon>
        <taxon>Natrialbaceae</taxon>
        <taxon>Halostagnicola</taxon>
    </lineage>
</organism>
<keyword evidence="4" id="KW-0378">Hydrolase</keyword>
<feature type="compositionally biased region" description="Basic and acidic residues" evidence="1">
    <location>
        <begin position="72"/>
        <end position="88"/>
    </location>
</feature>
<keyword evidence="2" id="KW-0472">Membrane</keyword>
<feature type="region of interest" description="Disordered" evidence="1">
    <location>
        <begin position="30"/>
        <end position="152"/>
    </location>
</feature>
<evidence type="ECO:0000313" key="5">
    <source>
        <dbReference type="Proteomes" id="UP000019024"/>
    </source>
</evidence>
<feature type="transmembrane region" description="Helical" evidence="2">
    <location>
        <begin position="158"/>
        <end position="182"/>
    </location>
</feature>
<evidence type="ECO:0000256" key="1">
    <source>
        <dbReference type="SAM" id="MobiDB-lite"/>
    </source>
</evidence>
<evidence type="ECO:0000313" key="4">
    <source>
        <dbReference type="EMBL" id="AHF98772.1"/>
    </source>
</evidence>
<feature type="transmembrane region" description="Helical" evidence="2">
    <location>
        <begin position="241"/>
        <end position="258"/>
    </location>
</feature>
<dbReference type="GO" id="GO:0080120">
    <property type="term" value="P:CAAX-box protein maturation"/>
    <property type="evidence" value="ECO:0007669"/>
    <property type="project" value="UniProtKB-ARBA"/>
</dbReference>
<dbReference type="GO" id="GO:0006508">
    <property type="term" value="P:proteolysis"/>
    <property type="evidence" value="ECO:0007669"/>
    <property type="project" value="UniProtKB-KW"/>
</dbReference>
<dbReference type="OrthoDB" id="214851at2157"/>
<proteinExistence type="predicted"/>
<feature type="transmembrane region" description="Helical" evidence="2">
    <location>
        <begin position="265"/>
        <end position="290"/>
    </location>
</feature>
<keyword evidence="2" id="KW-0812">Transmembrane</keyword>
<dbReference type="InterPro" id="IPR052710">
    <property type="entry name" value="CAAX_protease"/>
</dbReference>
<dbReference type="HOGENOM" id="CLU_061949_0_0_2"/>
<evidence type="ECO:0000259" key="3">
    <source>
        <dbReference type="Pfam" id="PF02517"/>
    </source>
</evidence>
<dbReference type="EMBL" id="CP007055">
    <property type="protein sequence ID" value="AHF98772.1"/>
    <property type="molecule type" value="Genomic_DNA"/>
</dbReference>
<accession>W0JP58</accession>
<dbReference type="STRING" id="797299.HALLA_07770"/>
<reference evidence="4 5" key="1">
    <citation type="submission" date="2014-01" db="EMBL/GenBank/DDBJ databases">
        <authorList>
            <consortium name="DOE Joint Genome Institute"/>
            <person name="Anderson I."/>
            <person name="Huntemann M."/>
            <person name="Han J."/>
            <person name="Chen A."/>
            <person name="Kyrpides N."/>
            <person name="Mavromatis K."/>
            <person name="Markowitz V."/>
            <person name="Palaniappan K."/>
            <person name="Ivanova N."/>
            <person name="Schaumberg A."/>
            <person name="Pati A."/>
            <person name="Liolios K."/>
            <person name="Nordberg H.P."/>
            <person name="Cantor M.N."/>
            <person name="Hua S.X."/>
            <person name="Woyke T."/>
        </authorList>
    </citation>
    <scope>NUCLEOTIDE SEQUENCE [LARGE SCALE GENOMIC DNA]</scope>
    <source>
        <strain evidence="4 5">XH-48</strain>
    </source>
</reference>
<dbReference type="InterPro" id="IPR003675">
    <property type="entry name" value="Rce1/LyrA-like_dom"/>
</dbReference>
<dbReference type="Proteomes" id="UP000019024">
    <property type="component" value="Chromosome"/>
</dbReference>
<keyword evidence="2" id="KW-1133">Transmembrane helix</keyword>
<gene>
    <name evidence="4" type="ORF">HALLA_07770</name>
</gene>
<dbReference type="PANTHER" id="PTHR36435">
    <property type="entry name" value="SLR1288 PROTEIN"/>
    <property type="match status" value="1"/>
</dbReference>
<keyword evidence="5" id="KW-1185">Reference proteome</keyword>
<dbReference type="KEGG" id="hlr:HALLA_07770"/>